<dbReference type="EMBL" id="OZ034819">
    <property type="protein sequence ID" value="CAL1394412.1"/>
    <property type="molecule type" value="Genomic_DNA"/>
</dbReference>
<feature type="compositionally biased region" description="Basic and acidic residues" evidence="1">
    <location>
        <begin position="7"/>
        <end position="19"/>
    </location>
</feature>
<dbReference type="Proteomes" id="UP001497516">
    <property type="component" value="Chromosome 6"/>
</dbReference>
<sequence length="139" mass="15354">MPGPGPSRHDAIGGHHHQADPTLRGDVAQCSIIGQTEPFPVKTLYNMKPVLQGERGIELLEGLRPSAALQPQFNLALAEPATHQSSRAPSVLRSSIIWSGTFLLRTHLEERVDRLEAQFVGVTTRLNRSVELIERIARH</sequence>
<evidence type="ECO:0000313" key="2">
    <source>
        <dbReference type="EMBL" id="CAL1394412.1"/>
    </source>
</evidence>
<proteinExistence type="predicted"/>
<reference evidence="2 3" key="1">
    <citation type="submission" date="2024-04" db="EMBL/GenBank/DDBJ databases">
        <authorList>
            <person name="Fracassetti M."/>
        </authorList>
    </citation>
    <scope>NUCLEOTIDE SEQUENCE [LARGE SCALE GENOMIC DNA]</scope>
</reference>
<keyword evidence="3" id="KW-1185">Reference proteome</keyword>
<feature type="region of interest" description="Disordered" evidence="1">
    <location>
        <begin position="1"/>
        <end position="21"/>
    </location>
</feature>
<protein>
    <submittedName>
        <fullName evidence="2">Uncharacterized protein</fullName>
    </submittedName>
</protein>
<accession>A0AAV2F8Y1</accession>
<evidence type="ECO:0000256" key="1">
    <source>
        <dbReference type="SAM" id="MobiDB-lite"/>
    </source>
</evidence>
<organism evidence="2 3">
    <name type="scientific">Linum trigynum</name>
    <dbReference type="NCBI Taxonomy" id="586398"/>
    <lineage>
        <taxon>Eukaryota</taxon>
        <taxon>Viridiplantae</taxon>
        <taxon>Streptophyta</taxon>
        <taxon>Embryophyta</taxon>
        <taxon>Tracheophyta</taxon>
        <taxon>Spermatophyta</taxon>
        <taxon>Magnoliopsida</taxon>
        <taxon>eudicotyledons</taxon>
        <taxon>Gunneridae</taxon>
        <taxon>Pentapetalae</taxon>
        <taxon>rosids</taxon>
        <taxon>fabids</taxon>
        <taxon>Malpighiales</taxon>
        <taxon>Linaceae</taxon>
        <taxon>Linum</taxon>
    </lineage>
</organism>
<name>A0AAV2F8Y1_9ROSI</name>
<evidence type="ECO:0000313" key="3">
    <source>
        <dbReference type="Proteomes" id="UP001497516"/>
    </source>
</evidence>
<gene>
    <name evidence="2" type="ORF">LTRI10_LOCUS34917</name>
</gene>
<dbReference type="AlphaFoldDB" id="A0AAV2F8Y1"/>